<comment type="caution">
    <text evidence="1">The sequence shown here is derived from an EMBL/GenBank/DDBJ whole genome shotgun (WGS) entry which is preliminary data.</text>
</comment>
<accession>A0A9D1CYJ1</accession>
<dbReference type="Proteomes" id="UP000886786">
    <property type="component" value="Unassembled WGS sequence"/>
</dbReference>
<organism evidence="1 2">
    <name type="scientific">Candidatus Coprosoma intestinipullorum</name>
    <dbReference type="NCBI Taxonomy" id="2840752"/>
    <lineage>
        <taxon>Bacteria</taxon>
        <taxon>Bacillati</taxon>
        <taxon>Bacillota</taxon>
        <taxon>Bacillota incertae sedis</taxon>
        <taxon>Candidatus Coprosoma</taxon>
    </lineage>
</organism>
<evidence type="ECO:0000313" key="2">
    <source>
        <dbReference type="Proteomes" id="UP000886786"/>
    </source>
</evidence>
<dbReference type="EMBL" id="DVFV01000076">
    <property type="protein sequence ID" value="HIQ90812.1"/>
    <property type="molecule type" value="Genomic_DNA"/>
</dbReference>
<sequence length="171" mass="19927">MKYNFNGEELKDLDERTKNENYKLRICVNKDKLRTVKFKLGKKIIGCSQNYSLVSTLDDASENIMEETLLFDKLCGEKGAKIPDSNIDQLLLDGYKIEIKPIIKNVNEIDYKFVKIIVKNKACETIYSATCETIKDALNELEEEAEAMNNHNIFQKILMNRKIKKNTYKRF</sequence>
<dbReference type="AlphaFoldDB" id="A0A9D1CYJ1"/>
<name>A0A9D1CYJ1_9FIRM</name>
<evidence type="ECO:0000313" key="1">
    <source>
        <dbReference type="EMBL" id="HIQ90812.1"/>
    </source>
</evidence>
<gene>
    <name evidence="1" type="ORF">IAB27_04225</name>
</gene>
<reference evidence="1" key="2">
    <citation type="journal article" date="2021" name="PeerJ">
        <title>Extensive microbial diversity within the chicken gut microbiome revealed by metagenomics and culture.</title>
        <authorList>
            <person name="Gilroy R."/>
            <person name="Ravi A."/>
            <person name="Getino M."/>
            <person name="Pursley I."/>
            <person name="Horton D.L."/>
            <person name="Alikhan N.F."/>
            <person name="Baker D."/>
            <person name="Gharbi K."/>
            <person name="Hall N."/>
            <person name="Watson M."/>
            <person name="Adriaenssens E.M."/>
            <person name="Foster-Nyarko E."/>
            <person name="Jarju S."/>
            <person name="Secka A."/>
            <person name="Antonio M."/>
            <person name="Oren A."/>
            <person name="Chaudhuri R.R."/>
            <person name="La Ragione R."/>
            <person name="Hildebrand F."/>
            <person name="Pallen M.J."/>
        </authorList>
    </citation>
    <scope>NUCLEOTIDE SEQUENCE</scope>
    <source>
        <strain evidence="1">CHK147-3167</strain>
    </source>
</reference>
<protein>
    <submittedName>
        <fullName evidence="1">Uncharacterized protein</fullName>
    </submittedName>
</protein>
<reference evidence="1" key="1">
    <citation type="submission" date="2020-10" db="EMBL/GenBank/DDBJ databases">
        <authorList>
            <person name="Gilroy R."/>
        </authorList>
    </citation>
    <scope>NUCLEOTIDE SEQUENCE</scope>
    <source>
        <strain evidence="1">CHK147-3167</strain>
    </source>
</reference>
<proteinExistence type="predicted"/>